<dbReference type="PANTHER" id="PTHR12110">
    <property type="entry name" value="HYDROXYPYRUVATE ISOMERASE"/>
    <property type="match status" value="1"/>
</dbReference>
<dbReference type="Pfam" id="PF01261">
    <property type="entry name" value="AP_endonuc_2"/>
    <property type="match status" value="1"/>
</dbReference>
<reference evidence="2" key="1">
    <citation type="submission" date="2022-08" db="EMBL/GenBank/DDBJ databases">
        <title>The genomic sequence of strain Paenibacillus sp. SCIV0701.</title>
        <authorList>
            <person name="Zhao H."/>
        </authorList>
    </citation>
    <scope>NUCLEOTIDE SEQUENCE</scope>
    <source>
        <strain evidence="2">SCIV0701</strain>
    </source>
</reference>
<dbReference type="InterPro" id="IPR050312">
    <property type="entry name" value="IolE/XylAMocC-like"/>
</dbReference>
<name>A0A9X2MTG2_9BACL</name>
<dbReference type="InterPro" id="IPR036237">
    <property type="entry name" value="Xyl_isomerase-like_sf"/>
</dbReference>
<accession>A0A9X2MTG2</accession>
<dbReference type="GO" id="GO:0016853">
    <property type="term" value="F:isomerase activity"/>
    <property type="evidence" value="ECO:0007669"/>
    <property type="project" value="UniProtKB-KW"/>
</dbReference>
<dbReference type="InterPro" id="IPR013022">
    <property type="entry name" value="Xyl_isomerase-like_TIM-brl"/>
</dbReference>
<dbReference type="SUPFAM" id="SSF51658">
    <property type="entry name" value="Xylose isomerase-like"/>
    <property type="match status" value="1"/>
</dbReference>
<dbReference type="Gene3D" id="3.20.20.150">
    <property type="entry name" value="Divalent-metal-dependent TIM barrel enzymes"/>
    <property type="match status" value="1"/>
</dbReference>
<comment type="caution">
    <text evidence="2">The sequence shown here is derived from an EMBL/GenBank/DDBJ whole genome shotgun (WGS) entry which is preliminary data.</text>
</comment>
<dbReference type="PANTHER" id="PTHR12110:SF41">
    <property type="entry name" value="INOSOSE DEHYDRATASE"/>
    <property type="match status" value="1"/>
</dbReference>
<proteinExistence type="predicted"/>
<organism evidence="2 3">
    <name type="scientific">Paenibacillus soyae</name>
    <dbReference type="NCBI Taxonomy" id="2969249"/>
    <lineage>
        <taxon>Bacteria</taxon>
        <taxon>Bacillati</taxon>
        <taxon>Bacillota</taxon>
        <taxon>Bacilli</taxon>
        <taxon>Bacillales</taxon>
        <taxon>Paenibacillaceae</taxon>
        <taxon>Paenibacillus</taxon>
    </lineage>
</organism>
<keyword evidence="2" id="KW-0413">Isomerase</keyword>
<dbReference type="EMBL" id="JANIPJ010000015">
    <property type="protein sequence ID" value="MCR2806160.1"/>
    <property type="molecule type" value="Genomic_DNA"/>
</dbReference>
<dbReference type="RefSeq" id="WP_257449331.1">
    <property type="nucleotide sequence ID" value="NZ_JANIPJ010000015.1"/>
</dbReference>
<gene>
    <name evidence="2" type="ORF">NQZ67_19965</name>
</gene>
<dbReference type="AlphaFoldDB" id="A0A9X2MTG2"/>
<keyword evidence="3" id="KW-1185">Reference proteome</keyword>
<feature type="domain" description="Xylose isomerase-like TIM barrel" evidence="1">
    <location>
        <begin position="25"/>
        <end position="251"/>
    </location>
</feature>
<dbReference type="Proteomes" id="UP001141950">
    <property type="component" value="Unassembled WGS sequence"/>
</dbReference>
<evidence type="ECO:0000313" key="3">
    <source>
        <dbReference type="Proteomes" id="UP001141950"/>
    </source>
</evidence>
<protein>
    <submittedName>
        <fullName evidence="2">Sugar phosphate isomerase/epimerase</fullName>
    </submittedName>
</protein>
<sequence length="257" mass="29154">MKRMSIGLQMYTLRDATAQDFEGTLRQVAALGYEGVEFAGYGDIPAERMRDLLQELGLKAIGSHIGLHLLENNLDNEIAYLKTIGAKYAICPWLPVEARDTEAWRTHLVNFEKYGARFAEEGIVFCYHNHDFEFEVEIDGQIVFDALYERITPEKLQVEMDIGWVQYSGVDPLAYIRKYAGRLPLLHLKDYRGGEKGKQIDTVELGRGDLPLNAIIETASEASVEWLIVEQDTCANPPLESVATSMEWVKANYLNKF</sequence>
<evidence type="ECO:0000313" key="2">
    <source>
        <dbReference type="EMBL" id="MCR2806160.1"/>
    </source>
</evidence>
<evidence type="ECO:0000259" key="1">
    <source>
        <dbReference type="Pfam" id="PF01261"/>
    </source>
</evidence>